<comment type="caution">
    <text evidence="4">The sequence shown here is derived from an EMBL/GenBank/DDBJ whole genome shotgun (WGS) entry which is preliminary data.</text>
</comment>
<proteinExistence type="predicted"/>
<name>A0ABS6WJU9_9HYPH</name>
<evidence type="ECO:0000256" key="3">
    <source>
        <dbReference type="ARBA" id="ARBA00023002"/>
    </source>
</evidence>
<comment type="pathway">
    <text evidence="1">Cofactor biosynthesis; adenosylcobalamin biosynthesis.</text>
</comment>
<accession>A0ABS6WJU9</accession>
<dbReference type="PANTHER" id="PTHR36925">
    <property type="entry name" value="COBALT-PRECORRIN-6A REDUCTASE"/>
    <property type="match status" value="1"/>
</dbReference>
<reference evidence="4" key="1">
    <citation type="submission" date="2021-07" db="EMBL/GenBank/DDBJ databases">
        <title>Pseudohoeflea marina sp. nov. a polyhydroxyalcanoate-producing bacterium.</title>
        <authorList>
            <person name="Zheng W."/>
            <person name="Yu S."/>
            <person name="Huang Y."/>
        </authorList>
    </citation>
    <scope>NUCLEOTIDE SEQUENCE</scope>
    <source>
        <strain evidence="4">DP4N28-3</strain>
    </source>
</reference>
<evidence type="ECO:0000256" key="2">
    <source>
        <dbReference type="ARBA" id="ARBA00022573"/>
    </source>
</evidence>
<dbReference type="PROSITE" id="PS51014">
    <property type="entry name" value="COBK_CBIJ"/>
    <property type="match status" value="1"/>
</dbReference>
<dbReference type="InterPro" id="IPR003723">
    <property type="entry name" value="Precorrin-6x_reduct"/>
</dbReference>
<protein>
    <submittedName>
        <fullName evidence="4">Cobalt-precorrin-6A reductase</fullName>
        <ecNumber evidence="4">1.3.1.106</ecNumber>
    </submittedName>
</protein>
<dbReference type="EC" id="1.3.1.106" evidence="4"/>
<evidence type="ECO:0000256" key="1">
    <source>
        <dbReference type="ARBA" id="ARBA00004953"/>
    </source>
</evidence>
<organism evidence="4 5">
    <name type="scientific">Pseudohoeflea coraliihabitans</name>
    <dbReference type="NCBI Taxonomy" id="2860393"/>
    <lineage>
        <taxon>Bacteria</taxon>
        <taxon>Pseudomonadati</taxon>
        <taxon>Pseudomonadota</taxon>
        <taxon>Alphaproteobacteria</taxon>
        <taxon>Hyphomicrobiales</taxon>
        <taxon>Rhizobiaceae</taxon>
        <taxon>Pseudohoeflea</taxon>
    </lineage>
</organism>
<gene>
    <name evidence="4" type="ORF">KY465_00455</name>
</gene>
<dbReference type="PANTHER" id="PTHR36925:SF1">
    <property type="entry name" value="COBALT-PRECORRIN-6A REDUCTASE"/>
    <property type="match status" value="1"/>
</dbReference>
<dbReference type="Pfam" id="PF02571">
    <property type="entry name" value="CbiJ"/>
    <property type="match status" value="1"/>
</dbReference>
<dbReference type="NCBIfam" id="NF005968">
    <property type="entry name" value="PRK08057.1-2"/>
    <property type="match status" value="1"/>
</dbReference>
<keyword evidence="2" id="KW-0169">Cobalamin biosynthesis</keyword>
<dbReference type="EMBL" id="JAHWQX010000001">
    <property type="protein sequence ID" value="MBW3095742.1"/>
    <property type="molecule type" value="Genomic_DNA"/>
</dbReference>
<evidence type="ECO:0000313" key="5">
    <source>
        <dbReference type="Proteomes" id="UP001430804"/>
    </source>
</evidence>
<keyword evidence="3 4" id="KW-0560">Oxidoreductase</keyword>
<keyword evidence="5" id="KW-1185">Reference proteome</keyword>
<sequence>MPAERRSRQESRAVLILGGTQEAADLAARLVEDAPQWRIVTSLAGRTQAPRPLPGQVRSGGFGGAEGLARYLADNAISALVDATHPFATQMSANAAAAAAETATPLYRLCRPPWQPRSEDKWQIVDSLQAAAARLPEASTAFLALGHQHIGAFARRRDCRFVLRMIDPPAAPLPFDATLVLGRPGLSPDAEADTLAAHGVTHLVCRNSGGRIGWSKLEAARRLGLAVIMLARPPEPAAAHFDDVETVVAALIAADC</sequence>
<dbReference type="GO" id="GO:0016491">
    <property type="term" value="F:oxidoreductase activity"/>
    <property type="evidence" value="ECO:0007669"/>
    <property type="project" value="UniProtKB-KW"/>
</dbReference>
<dbReference type="Proteomes" id="UP001430804">
    <property type="component" value="Unassembled WGS sequence"/>
</dbReference>
<evidence type="ECO:0000313" key="4">
    <source>
        <dbReference type="EMBL" id="MBW3095742.1"/>
    </source>
</evidence>